<dbReference type="UniPathway" id="UPA00034">
    <property type="reaction ID" value="UER00025"/>
</dbReference>
<protein>
    <recommendedName>
        <fullName evidence="3">diaminopimelate epimerase</fullName>
        <ecNumber evidence="3">5.1.1.7</ecNumber>
    </recommendedName>
</protein>
<sequence length="138" mass="15180">MVSLKFTKMQGAGNDYIYVNCFEEKVSDPESTAVKVSDRHFGIGSDGLVLIEPSDKADFKMDIYNADGSRAKMCGNATRCVAKYVCDRGLTNKDEISLETLSGIKYIKVFKGDDGKVKSARVDMGAPVLYRKKNPHAV</sequence>
<evidence type="ECO:0000256" key="2">
    <source>
        <dbReference type="ARBA" id="ARBA00010219"/>
    </source>
</evidence>
<dbReference type="FunFam" id="3.10.310.10:FF:000001">
    <property type="entry name" value="Diaminopimelate epimerase"/>
    <property type="match status" value="1"/>
</dbReference>
<comment type="caution">
    <text evidence="9">The sequence shown here is derived from an EMBL/GenBank/DDBJ whole genome shotgun (WGS) entry which is preliminary data.</text>
</comment>
<dbReference type="InterPro" id="IPR018510">
    <property type="entry name" value="DAP_epimerase_AS"/>
</dbReference>
<dbReference type="GO" id="GO:0008837">
    <property type="term" value="F:diaminopimelate epimerase activity"/>
    <property type="evidence" value="ECO:0007669"/>
    <property type="project" value="UniProtKB-EC"/>
</dbReference>
<keyword evidence="5" id="KW-0028">Amino-acid biosynthesis</keyword>
<evidence type="ECO:0000313" key="9">
    <source>
        <dbReference type="EMBL" id="EKC53383.1"/>
    </source>
</evidence>
<dbReference type="EC" id="5.1.1.7" evidence="3"/>
<evidence type="ECO:0000256" key="3">
    <source>
        <dbReference type="ARBA" id="ARBA00013080"/>
    </source>
</evidence>
<evidence type="ECO:0000256" key="1">
    <source>
        <dbReference type="ARBA" id="ARBA00005196"/>
    </source>
</evidence>
<evidence type="ECO:0000256" key="7">
    <source>
        <dbReference type="ARBA" id="ARBA00023235"/>
    </source>
</evidence>
<evidence type="ECO:0000256" key="8">
    <source>
        <dbReference type="ARBA" id="ARBA00051712"/>
    </source>
</evidence>
<evidence type="ECO:0000256" key="6">
    <source>
        <dbReference type="ARBA" id="ARBA00023154"/>
    </source>
</evidence>
<dbReference type="PROSITE" id="PS01326">
    <property type="entry name" value="DAP_EPIMERASE"/>
    <property type="match status" value="1"/>
</dbReference>
<proteinExistence type="inferred from homology"/>
<comment type="similarity">
    <text evidence="2">Belongs to the diaminopimelate epimerase family.</text>
</comment>
<dbReference type="PANTHER" id="PTHR31689">
    <property type="entry name" value="DIAMINOPIMELATE EPIMERASE, CHLOROPLASTIC"/>
    <property type="match status" value="1"/>
</dbReference>
<evidence type="ECO:0000256" key="4">
    <source>
        <dbReference type="ARBA" id="ARBA00022490"/>
    </source>
</evidence>
<gene>
    <name evidence="9" type="ORF">OBE_12616</name>
</gene>
<dbReference type="Gene3D" id="3.10.310.10">
    <property type="entry name" value="Diaminopimelate Epimerase, Chain A, domain 1"/>
    <property type="match status" value="1"/>
</dbReference>
<dbReference type="EMBL" id="AJWZ01008698">
    <property type="protein sequence ID" value="EKC53383.1"/>
    <property type="molecule type" value="Genomic_DNA"/>
</dbReference>
<dbReference type="GO" id="GO:0009089">
    <property type="term" value="P:lysine biosynthetic process via diaminopimelate"/>
    <property type="evidence" value="ECO:0007669"/>
    <property type="project" value="UniProtKB-UniPathway"/>
</dbReference>
<reference evidence="9" key="1">
    <citation type="journal article" date="2013" name="Environ. Microbiol.">
        <title>Microbiota from the distal guts of lean and obese adolescents exhibit partial functional redundancy besides clear differences in community structure.</title>
        <authorList>
            <person name="Ferrer M."/>
            <person name="Ruiz A."/>
            <person name="Lanza F."/>
            <person name="Haange S.B."/>
            <person name="Oberbach A."/>
            <person name="Till H."/>
            <person name="Bargiela R."/>
            <person name="Campoy C."/>
            <person name="Segura M.T."/>
            <person name="Richter M."/>
            <person name="von Bergen M."/>
            <person name="Seifert J."/>
            <person name="Suarez A."/>
        </authorList>
    </citation>
    <scope>NUCLEOTIDE SEQUENCE</scope>
</reference>
<dbReference type="GO" id="GO:0005829">
    <property type="term" value="C:cytosol"/>
    <property type="evidence" value="ECO:0007669"/>
    <property type="project" value="TreeGrafter"/>
</dbReference>
<dbReference type="NCBIfam" id="TIGR00652">
    <property type="entry name" value="DapF"/>
    <property type="match status" value="1"/>
</dbReference>
<comment type="pathway">
    <text evidence="1">Amino-acid biosynthesis; L-lysine biosynthesis via DAP pathway; DL-2,6-diaminopimelate from LL-2,6-diaminopimelate: step 1/1.</text>
</comment>
<name>K1S7B8_9ZZZZ</name>
<evidence type="ECO:0000256" key="5">
    <source>
        <dbReference type="ARBA" id="ARBA00022605"/>
    </source>
</evidence>
<dbReference type="InterPro" id="IPR001653">
    <property type="entry name" value="DAP_epimerase_DapF"/>
</dbReference>
<dbReference type="SUPFAM" id="SSF54506">
    <property type="entry name" value="Diaminopimelate epimerase-like"/>
    <property type="match status" value="1"/>
</dbReference>
<accession>K1S7B8</accession>
<dbReference type="AlphaFoldDB" id="K1S7B8"/>
<organism evidence="9">
    <name type="scientific">human gut metagenome</name>
    <dbReference type="NCBI Taxonomy" id="408170"/>
    <lineage>
        <taxon>unclassified sequences</taxon>
        <taxon>metagenomes</taxon>
        <taxon>organismal metagenomes</taxon>
    </lineage>
</organism>
<keyword evidence="7 9" id="KW-0413">Isomerase</keyword>
<dbReference type="Pfam" id="PF01678">
    <property type="entry name" value="DAP_epimerase"/>
    <property type="match status" value="1"/>
</dbReference>
<keyword evidence="6" id="KW-0457">Lysine biosynthesis</keyword>
<keyword evidence="4" id="KW-0963">Cytoplasm</keyword>
<comment type="catalytic activity">
    <reaction evidence="8">
        <text>(2S,6S)-2,6-diaminopimelate = meso-2,6-diaminopimelate</text>
        <dbReference type="Rhea" id="RHEA:15393"/>
        <dbReference type="ChEBI" id="CHEBI:57609"/>
        <dbReference type="ChEBI" id="CHEBI:57791"/>
        <dbReference type="EC" id="5.1.1.7"/>
    </reaction>
</comment>
<dbReference type="PANTHER" id="PTHR31689:SF0">
    <property type="entry name" value="DIAMINOPIMELATE EPIMERASE"/>
    <property type="match status" value="1"/>
</dbReference>